<comment type="caution">
    <text evidence="3">The sequence shown here is derived from an EMBL/GenBank/DDBJ whole genome shotgun (WGS) entry which is preliminary data.</text>
</comment>
<dbReference type="GO" id="GO:0008236">
    <property type="term" value="F:serine-type peptidase activity"/>
    <property type="evidence" value="ECO:0007669"/>
    <property type="project" value="InterPro"/>
</dbReference>
<proteinExistence type="predicted"/>
<dbReference type="Pfam" id="PF03572">
    <property type="entry name" value="Peptidase_S41"/>
    <property type="match status" value="1"/>
</dbReference>
<evidence type="ECO:0000313" key="4">
    <source>
        <dbReference type="Proteomes" id="UP000518300"/>
    </source>
</evidence>
<feature type="domain" description="Tail specific protease" evidence="2">
    <location>
        <begin position="266"/>
        <end position="388"/>
    </location>
</feature>
<organism evidence="3 4">
    <name type="scientific">Pyxidicoccus fallax</name>
    <dbReference type="NCBI Taxonomy" id="394095"/>
    <lineage>
        <taxon>Bacteria</taxon>
        <taxon>Pseudomonadati</taxon>
        <taxon>Myxococcota</taxon>
        <taxon>Myxococcia</taxon>
        <taxon>Myxococcales</taxon>
        <taxon>Cystobacterineae</taxon>
        <taxon>Myxococcaceae</taxon>
        <taxon>Pyxidicoccus</taxon>
    </lineage>
</organism>
<dbReference type="SUPFAM" id="SSF52096">
    <property type="entry name" value="ClpP/crotonase"/>
    <property type="match status" value="1"/>
</dbReference>
<keyword evidence="1" id="KW-0732">Signal</keyword>
<dbReference type="EMBL" id="JABBJJ010000006">
    <property type="protein sequence ID" value="NMO13636.1"/>
    <property type="molecule type" value="Genomic_DNA"/>
</dbReference>
<dbReference type="InterPro" id="IPR005151">
    <property type="entry name" value="Tail-specific_protease"/>
</dbReference>
<evidence type="ECO:0000256" key="1">
    <source>
        <dbReference type="SAM" id="SignalP"/>
    </source>
</evidence>
<feature type="chain" id="PRO_5033049272" description="Tail specific protease domain-containing protein" evidence="1">
    <location>
        <begin position="20"/>
        <end position="461"/>
    </location>
</feature>
<dbReference type="Proteomes" id="UP000518300">
    <property type="component" value="Unassembled WGS sequence"/>
</dbReference>
<gene>
    <name evidence="3" type="ORF">HG543_01990</name>
</gene>
<name>A0A848L4T3_9BACT</name>
<sequence length="461" mass="50707">MSSSPVLRAVRGGVLAACAAVLASCASVPVAPTPSERLSPEALRADLRFVVETLEARHPDLSYSVDRGELDRVVAEVERSLDHPMTRDEAWAALARLNPAFADAHVLIGFQDWRRDSRAHLARGGGFFPFEVSLREDGTPTLLTALGGGPTPYAGRRLARINGRDARELTRELLARMHGDTPKFRAALLSRRWWLYTWKLHGAPAHFELALDGGEVVRVPASRVLPSLLQQEDDFESLYRLELLDGGNALLTLGSFSSSDKARYFDFCREAFDQMKRAGTRRLIIDLRDNGGGDDDMWKEGILRYVARRPYRAGSSYLKRVQESSVKPGETAGQVVAGEISSLEEPRLDEPLRFEGEVWLLIGPLTYSSAVLFSNVVQDYGFGHLAGVGGAVRVRQSGGVQSTVLPHTGLTLSFPRFVLDRPSGAREPALLQPREVIDLDPLRPRAAIEALLSRTANRPAP</sequence>
<dbReference type="GO" id="GO:0006508">
    <property type="term" value="P:proteolysis"/>
    <property type="evidence" value="ECO:0007669"/>
    <property type="project" value="InterPro"/>
</dbReference>
<dbReference type="RefSeq" id="WP_169342919.1">
    <property type="nucleotide sequence ID" value="NZ_JABBJJ010000006.1"/>
</dbReference>
<dbReference type="AlphaFoldDB" id="A0A848L4T3"/>
<protein>
    <recommendedName>
        <fullName evidence="2">Tail specific protease domain-containing protein</fullName>
    </recommendedName>
</protein>
<reference evidence="3 4" key="1">
    <citation type="submission" date="2020-04" db="EMBL/GenBank/DDBJ databases">
        <title>Draft genome of Pyxidicoccus fallax type strain.</title>
        <authorList>
            <person name="Whitworth D.E."/>
        </authorList>
    </citation>
    <scope>NUCLEOTIDE SEQUENCE [LARGE SCALE GENOMIC DNA]</scope>
    <source>
        <strain evidence="3 4">DSM 14698</strain>
    </source>
</reference>
<evidence type="ECO:0000259" key="2">
    <source>
        <dbReference type="Pfam" id="PF03572"/>
    </source>
</evidence>
<dbReference type="InterPro" id="IPR029045">
    <property type="entry name" value="ClpP/crotonase-like_dom_sf"/>
</dbReference>
<accession>A0A848L4T3</accession>
<evidence type="ECO:0000313" key="3">
    <source>
        <dbReference type="EMBL" id="NMO13636.1"/>
    </source>
</evidence>
<feature type="signal peptide" evidence="1">
    <location>
        <begin position="1"/>
        <end position="19"/>
    </location>
</feature>
<keyword evidence="4" id="KW-1185">Reference proteome</keyword>
<dbReference type="Gene3D" id="3.90.226.10">
    <property type="entry name" value="2-enoyl-CoA Hydratase, Chain A, domain 1"/>
    <property type="match status" value="1"/>
</dbReference>